<dbReference type="AlphaFoldDB" id="A0A0A9E012"/>
<organism evidence="1">
    <name type="scientific">Arundo donax</name>
    <name type="common">Giant reed</name>
    <name type="synonym">Donax arundinaceus</name>
    <dbReference type="NCBI Taxonomy" id="35708"/>
    <lineage>
        <taxon>Eukaryota</taxon>
        <taxon>Viridiplantae</taxon>
        <taxon>Streptophyta</taxon>
        <taxon>Embryophyta</taxon>
        <taxon>Tracheophyta</taxon>
        <taxon>Spermatophyta</taxon>
        <taxon>Magnoliopsida</taxon>
        <taxon>Liliopsida</taxon>
        <taxon>Poales</taxon>
        <taxon>Poaceae</taxon>
        <taxon>PACMAD clade</taxon>
        <taxon>Arundinoideae</taxon>
        <taxon>Arundineae</taxon>
        <taxon>Arundo</taxon>
    </lineage>
</organism>
<evidence type="ECO:0000313" key="1">
    <source>
        <dbReference type="EMBL" id="JAD91265.1"/>
    </source>
</evidence>
<protein>
    <submittedName>
        <fullName evidence="1">Uncharacterized protein</fullName>
    </submittedName>
</protein>
<proteinExistence type="predicted"/>
<name>A0A0A9E012_ARUDO</name>
<reference evidence="1" key="2">
    <citation type="journal article" date="2015" name="Data Brief">
        <title>Shoot transcriptome of the giant reed, Arundo donax.</title>
        <authorList>
            <person name="Barrero R.A."/>
            <person name="Guerrero F.D."/>
            <person name="Moolhuijzen P."/>
            <person name="Goolsby J.A."/>
            <person name="Tidwell J."/>
            <person name="Bellgard S.E."/>
            <person name="Bellgard M.I."/>
        </authorList>
    </citation>
    <scope>NUCLEOTIDE SEQUENCE</scope>
    <source>
        <tissue evidence="1">Shoot tissue taken approximately 20 cm above the soil surface</tissue>
    </source>
</reference>
<accession>A0A0A9E012</accession>
<reference evidence="1" key="1">
    <citation type="submission" date="2014-09" db="EMBL/GenBank/DDBJ databases">
        <authorList>
            <person name="Magalhaes I.L.F."/>
            <person name="Oliveira U."/>
            <person name="Santos F.R."/>
            <person name="Vidigal T.H.D.A."/>
            <person name="Brescovit A.D."/>
            <person name="Santos A.J."/>
        </authorList>
    </citation>
    <scope>NUCLEOTIDE SEQUENCE</scope>
    <source>
        <tissue evidence="1">Shoot tissue taken approximately 20 cm above the soil surface</tissue>
    </source>
</reference>
<sequence>MKSLTNETNILVLPHPACCPLCDKMMKWPNTSSVLTNWVLACEVWFQLLQTLQCVELHNLAPESHESMFADWWHRAHRRFDRVRRKGFNSLVIVGAWWLWKHRDACVFNGASPKVHKVLRNNSDKVHLWCLAWAKGLGALWQR</sequence>
<dbReference type="EMBL" id="GBRH01206630">
    <property type="protein sequence ID" value="JAD91265.1"/>
    <property type="molecule type" value="Transcribed_RNA"/>
</dbReference>